<accession>A0A6C0LEA4</accession>
<dbReference type="EMBL" id="MN740474">
    <property type="protein sequence ID" value="QHU28797.1"/>
    <property type="molecule type" value="Genomic_DNA"/>
</dbReference>
<reference evidence="1" key="1">
    <citation type="journal article" date="2020" name="Nature">
        <title>Giant virus diversity and host interactions through global metagenomics.</title>
        <authorList>
            <person name="Schulz F."/>
            <person name="Roux S."/>
            <person name="Paez-Espino D."/>
            <person name="Jungbluth S."/>
            <person name="Walsh D.A."/>
            <person name="Denef V.J."/>
            <person name="McMahon K.D."/>
            <person name="Konstantinidis K.T."/>
            <person name="Eloe-Fadrosh E.A."/>
            <person name="Kyrpides N.C."/>
            <person name="Woyke T."/>
        </authorList>
    </citation>
    <scope>NUCLEOTIDE SEQUENCE</scope>
    <source>
        <strain evidence="1">GVMAG-M-3300027791-30</strain>
    </source>
</reference>
<dbReference type="AlphaFoldDB" id="A0A6C0LEA4"/>
<evidence type="ECO:0008006" key="2">
    <source>
        <dbReference type="Google" id="ProtNLM"/>
    </source>
</evidence>
<name>A0A6C0LEA4_9ZZZZ</name>
<dbReference type="GO" id="GO:0006950">
    <property type="term" value="P:response to stress"/>
    <property type="evidence" value="ECO:0007669"/>
    <property type="project" value="UniProtKB-ARBA"/>
</dbReference>
<evidence type="ECO:0000313" key="1">
    <source>
        <dbReference type="EMBL" id="QHU28797.1"/>
    </source>
</evidence>
<organism evidence="1">
    <name type="scientific">viral metagenome</name>
    <dbReference type="NCBI Taxonomy" id="1070528"/>
    <lineage>
        <taxon>unclassified sequences</taxon>
        <taxon>metagenomes</taxon>
        <taxon>organismal metagenomes</taxon>
    </lineage>
</organism>
<protein>
    <recommendedName>
        <fullName evidence="2">WLM domain-containing protein</fullName>
    </recommendedName>
</protein>
<sequence>MKKEFWDFDENVNYTTVNIQGKNYKVINKFPDYYSAALILNHIHNIIIQICIYLKINYYKYSKNEQKIIDCFCDIHPKNYLLSEMQLDTNFYGLNKPKNLYNSNKPPIGKDKTLRAEYRHVFITLRGKNFTFNDKEKIVKLVIHEIAHTMCNHVTWRNDNHGIDFKHSEKLIMNAYLKINS</sequence>
<proteinExistence type="predicted"/>